<reference evidence="3" key="1">
    <citation type="submission" date="2023-07" db="EMBL/GenBank/DDBJ databases">
        <title>Sorghum-associated microbial communities from plants grown in Nebraska, USA.</title>
        <authorList>
            <person name="Schachtman D."/>
        </authorList>
    </citation>
    <scope>NUCLEOTIDE SEQUENCE</scope>
    <source>
        <strain evidence="3">BE330</strain>
    </source>
</reference>
<accession>A0AAE3XC25</accession>
<keyword evidence="1" id="KW-1133">Transmembrane helix</keyword>
<feature type="signal peptide" evidence="2">
    <location>
        <begin position="1"/>
        <end position="27"/>
    </location>
</feature>
<keyword evidence="1" id="KW-0472">Membrane</keyword>
<keyword evidence="2" id="KW-0732">Signal</keyword>
<organism evidence="3 4">
    <name type="scientific">Deinococcus soli</name>
    <name type="common">ex Cha et al. 2016</name>
    <dbReference type="NCBI Taxonomy" id="1309411"/>
    <lineage>
        <taxon>Bacteria</taxon>
        <taxon>Thermotogati</taxon>
        <taxon>Deinococcota</taxon>
        <taxon>Deinococci</taxon>
        <taxon>Deinococcales</taxon>
        <taxon>Deinococcaceae</taxon>
        <taxon>Deinococcus</taxon>
    </lineage>
</organism>
<sequence>MTLRALPSSPAAWSGVLSCAAAAGAWAVPDSGFAQTVLVGVSGGLLFVSLRLGVRASGRPPLLTGWADVARRACLAGALLYCAVSVPALALQGASPLLVLAAVVGAALLTAQRVRTRVSRARYAPGYSVRAGPDWVPRTRRRKTDEGEESAWSQLIALRQHRGPDVRSHYRSVLFGELAGRYQAELGLLDTDGDDIDLVVWFSETRRVLVYLFGGHRLPGEQYPPVGTLTFRGGTNAVVLWYPLAAPAIRYGDAFVFVGGGPGEVRWVLDQVSSERRVLN</sequence>
<feature type="transmembrane region" description="Helical" evidence="1">
    <location>
        <begin position="74"/>
        <end position="91"/>
    </location>
</feature>
<keyword evidence="1" id="KW-0812">Transmembrane</keyword>
<evidence type="ECO:0000313" key="4">
    <source>
        <dbReference type="Proteomes" id="UP001185331"/>
    </source>
</evidence>
<feature type="transmembrane region" description="Helical" evidence="1">
    <location>
        <begin position="37"/>
        <end position="54"/>
    </location>
</feature>
<feature type="transmembrane region" description="Helical" evidence="1">
    <location>
        <begin position="97"/>
        <end position="114"/>
    </location>
</feature>
<dbReference type="RefSeq" id="WP_309854351.1">
    <property type="nucleotide sequence ID" value="NZ_JAVDQJ010000004.1"/>
</dbReference>
<protein>
    <submittedName>
        <fullName evidence="3">Uncharacterized protein</fullName>
    </submittedName>
</protein>
<dbReference type="AlphaFoldDB" id="A0AAE3XC25"/>
<feature type="chain" id="PRO_5042047590" evidence="2">
    <location>
        <begin position="28"/>
        <end position="280"/>
    </location>
</feature>
<proteinExistence type="predicted"/>
<dbReference type="EMBL" id="JAVDQK010000004">
    <property type="protein sequence ID" value="MDR6218189.1"/>
    <property type="molecule type" value="Genomic_DNA"/>
</dbReference>
<name>A0AAE3XC25_9DEIO</name>
<comment type="caution">
    <text evidence="3">The sequence shown here is derived from an EMBL/GenBank/DDBJ whole genome shotgun (WGS) entry which is preliminary data.</text>
</comment>
<evidence type="ECO:0000256" key="1">
    <source>
        <dbReference type="SAM" id="Phobius"/>
    </source>
</evidence>
<dbReference type="Proteomes" id="UP001185331">
    <property type="component" value="Unassembled WGS sequence"/>
</dbReference>
<evidence type="ECO:0000256" key="2">
    <source>
        <dbReference type="SAM" id="SignalP"/>
    </source>
</evidence>
<evidence type="ECO:0000313" key="3">
    <source>
        <dbReference type="EMBL" id="MDR6218189.1"/>
    </source>
</evidence>
<dbReference type="PROSITE" id="PS51257">
    <property type="entry name" value="PROKAR_LIPOPROTEIN"/>
    <property type="match status" value="1"/>
</dbReference>
<gene>
    <name evidence="3" type="ORF">J2Y00_001752</name>
</gene>